<proteinExistence type="predicted"/>
<organism evidence="1 2">
    <name type="scientific">Georgenia halophila</name>
    <dbReference type="NCBI Taxonomy" id="620889"/>
    <lineage>
        <taxon>Bacteria</taxon>
        <taxon>Bacillati</taxon>
        <taxon>Actinomycetota</taxon>
        <taxon>Actinomycetes</taxon>
        <taxon>Micrococcales</taxon>
        <taxon>Bogoriellaceae</taxon>
        <taxon>Georgenia</taxon>
    </lineage>
</organism>
<accession>A0ABP8LJ89</accession>
<protein>
    <submittedName>
        <fullName evidence="1">Uncharacterized protein</fullName>
    </submittedName>
</protein>
<dbReference type="EMBL" id="BAABGN010000012">
    <property type="protein sequence ID" value="GAA4429358.1"/>
    <property type="molecule type" value="Genomic_DNA"/>
</dbReference>
<sequence length="219" mass="23862">MDGCAALMSSPAEWVVDLAEDIEIPGWFFVPEAPEDEQQRRWVEECAEALSSVVGSERWDGGVASELDIHEVLRQALDERAATDSDAVFQVWPLDFMAAVMCHVNLVTSASLPSWTDTGAIVHRVEAPHLGAGLQCSTRRTDDDSGMDVVSVHLIFDNGDVALMLSLGEAPAPLITRVLPEFMMLTEALRIDRADGAPFIAVAPEGQFDEPPWPFEEAG</sequence>
<name>A0ABP8LJ89_9MICO</name>
<comment type="caution">
    <text evidence="1">The sequence shown here is derived from an EMBL/GenBank/DDBJ whole genome shotgun (WGS) entry which is preliminary data.</text>
</comment>
<dbReference type="Proteomes" id="UP001500622">
    <property type="component" value="Unassembled WGS sequence"/>
</dbReference>
<evidence type="ECO:0000313" key="1">
    <source>
        <dbReference type="EMBL" id="GAA4429358.1"/>
    </source>
</evidence>
<evidence type="ECO:0000313" key="2">
    <source>
        <dbReference type="Proteomes" id="UP001500622"/>
    </source>
</evidence>
<gene>
    <name evidence="1" type="ORF">GCM10023169_31650</name>
</gene>
<keyword evidence="2" id="KW-1185">Reference proteome</keyword>
<reference evidence="2" key="1">
    <citation type="journal article" date="2019" name="Int. J. Syst. Evol. Microbiol.">
        <title>The Global Catalogue of Microorganisms (GCM) 10K type strain sequencing project: providing services to taxonomists for standard genome sequencing and annotation.</title>
        <authorList>
            <consortium name="The Broad Institute Genomics Platform"/>
            <consortium name="The Broad Institute Genome Sequencing Center for Infectious Disease"/>
            <person name="Wu L."/>
            <person name="Ma J."/>
        </authorList>
    </citation>
    <scope>NUCLEOTIDE SEQUENCE [LARGE SCALE GENOMIC DNA]</scope>
    <source>
        <strain evidence="2">JCM 17810</strain>
    </source>
</reference>